<feature type="transmembrane region" description="Helical" evidence="10">
    <location>
        <begin position="101"/>
        <end position="119"/>
    </location>
</feature>
<keyword evidence="3" id="KW-0349">Heme</keyword>
<evidence type="ECO:0000256" key="3">
    <source>
        <dbReference type="ARBA" id="ARBA00022617"/>
    </source>
</evidence>
<evidence type="ECO:0000259" key="11">
    <source>
        <dbReference type="PROSITE" id="PS51002"/>
    </source>
</evidence>
<keyword evidence="5" id="KW-0479">Metal-binding</keyword>
<keyword evidence="8" id="KW-0408">Iron</keyword>
<dbReference type="Gene3D" id="1.20.810.10">
    <property type="entry name" value="Cytochrome Bc1 Complex, Chain C"/>
    <property type="match status" value="1"/>
</dbReference>
<organism evidence="13 14">
    <name type="scientific">Labrys wisconsinensis</name>
    <dbReference type="NCBI Taxonomy" id="425677"/>
    <lineage>
        <taxon>Bacteria</taxon>
        <taxon>Pseudomonadati</taxon>
        <taxon>Pseudomonadota</taxon>
        <taxon>Alphaproteobacteria</taxon>
        <taxon>Hyphomicrobiales</taxon>
        <taxon>Xanthobacteraceae</taxon>
        <taxon>Labrys</taxon>
    </lineage>
</organism>
<comment type="caution">
    <text evidence="13">The sequence shown here is derived from an EMBL/GenBank/DDBJ whole genome shotgun (WGS) entry which is preliminary data.</text>
</comment>
<feature type="transmembrane region" description="Helical" evidence="10">
    <location>
        <begin position="170"/>
        <end position="190"/>
    </location>
</feature>
<dbReference type="InterPro" id="IPR036150">
    <property type="entry name" value="Cyt_b/b6_C_sf"/>
</dbReference>
<keyword evidence="14" id="KW-1185">Reference proteome</keyword>
<comment type="subcellular location">
    <subcellularLocation>
        <location evidence="1">Membrane</location>
        <topology evidence="1">Multi-pass membrane protein</topology>
    </subcellularLocation>
</comment>
<evidence type="ECO:0000256" key="8">
    <source>
        <dbReference type="ARBA" id="ARBA00023004"/>
    </source>
</evidence>
<dbReference type="Proteomes" id="UP001242480">
    <property type="component" value="Unassembled WGS sequence"/>
</dbReference>
<keyword evidence="2" id="KW-0813">Transport</keyword>
<evidence type="ECO:0000256" key="9">
    <source>
        <dbReference type="ARBA" id="ARBA00023136"/>
    </source>
</evidence>
<feature type="transmembrane region" description="Helical" evidence="10">
    <location>
        <begin position="295"/>
        <end position="314"/>
    </location>
</feature>
<dbReference type="RefSeq" id="WP_307282465.1">
    <property type="nucleotide sequence ID" value="NZ_JAUSVX010000018.1"/>
</dbReference>
<evidence type="ECO:0000259" key="12">
    <source>
        <dbReference type="PROSITE" id="PS51003"/>
    </source>
</evidence>
<dbReference type="SUPFAM" id="SSF81648">
    <property type="entry name" value="a domain/subunit of cytochrome bc1 complex (Ubiquinol-cytochrome c reductase)"/>
    <property type="match status" value="1"/>
</dbReference>
<dbReference type="PROSITE" id="PS51002">
    <property type="entry name" value="CYTB_NTER"/>
    <property type="match status" value="1"/>
</dbReference>
<name>A0ABU0JHP5_9HYPH</name>
<dbReference type="InterPro" id="IPR005798">
    <property type="entry name" value="Cyt_b/b6_C"/>
</dbReference>
<feature type="transmembrane region" description="Helical" evidence="10">
    <location>
        <begin position="24"/>
        <end position="45"/>
    </location>
</feature>
<evidence type="ECO:0000256" key="10">
    <source>
        <dbReference type="SAM" id="Phobius"/>
    </source>
</evidence>
<evidence type="ECO:0000256" key="7">
    <source>
        <dbReference type="ARBA" id="ARBA00022989"/>
    </source>
</evidence>
<reference evidence="13 14" key="1">
    <citation type="submission" date="2023-07" db="EMBL/GenBank/DDBJ databases">
        <title>Genomic Encyclopedia of Type Strains, Phase IV (KMG-IV): sequencing the most valuable type-strain genomes for metagenomic binning, comparative biology and taxonomic classification.</title>
        <authorList>
            <person name="Goeker M."/>
        </authorList>
    </citation>
    <scope>NUCLEOTIDE SEQUENCE [LARGE SCALE GENOMIC DNA]</scope>
    <source>
        <strain evidence="13 14">DSM 19619</strain>
    </source>
</reference>
<proteinExistence type="predicted"/>
<evidence type="ECO:0000313" key="13">
    <source>
        <dbReference type="EMBL" id="MDQ0473811.1"/>
    </source>
</evidence>
<keyword evidence="6" id="KW-0249">Electron transport</keyword>
<feature type="transmembrane region" description="Helical" evidence="10">
    <location>
        <begin position="334"/>
        <end position="353"/>
    </location>
</feature>
<feature type="transmembrane region" description="Helical" evidence="10">
    <location>
        <begin position="202"/>
        <end position="221"/>
    </location>
</feature>
<protein>
    <submittedName>
        <fullName evidence="13">Quinol-cytochrome oxidoreductase complex cytochrome b subunit</fullName>
    </submittedName>
</protein>
<accession>A0ABU0JHP5</accession>
<evidence type="ECO:0000256" key="2">
    <source>
        <dbReference type="ARBA" id="ARBA00022448"/>
    </source>
</evidence>
<dbReference type="InterPro" id="IPR005797">
    <property type="entry name" value="Cyt_b/b6_N"/>
</dbReference>
<keyword evidence="4 10" id="KW-0812">Transmembrane</keyword>
<feature type="domain" description="Cytochrome b/b6 N-terminal region profile" evidence="11">
    <location>
        <begin position="1"/>
        <end position="230"/>
    </location>
</feature>
<feature type="transmembrane region" description="Helical" evidence="10">
    <location>
        <begin position="76"/>
        <end position="95"/>
    </location>
</feature>
<feature type="transmembrane region" description="Helical" evidence="10">
    <location>
        <begin position="265"/>
        <end position="283"/>
    </location>
</feature>
<evidence type="ECO:0000256" key="6">
    <source>
        <dbReference type="ARBA" id="ARBA00022982"/>
    </source>
</evidence>
<feature type="domain" description="Cytochrome b/b6 C-terminal region profile" evidence="12">
    <location>
        <begin position="183"/>
        <end position="360"/>
    </location>
</feature>
<dbReference type="InterPro" id="IPR027387">
    <property type="entry name" value="Cytb/b6-like_sf"/>
</dbReference>
<gene>
    <name evidence="13" type="ORF">QO011_006847</name>
</gene>
<dbReference type="EMBL" id="JAUSVX010000018">
    <property type="protein sequence ID" value="MDQ0473811.1"/>
    <property type="molecule type" value="Genomic_DNA"/>
</dbReference>
<evidence type="ECO:0000256" key="5">
    <source>
        <dbReference type="ARBA" id="ARBA00022723"/>
    </source>
</evidence>
<sequence>MSPPPPAGLPPGEAAPRFLGNLDAALALLLVLVLITLAVTGPLLLHAPDPRPAAFQTVSAATQGQPLFQVLRTTHGLAVSALFGLVYLRLATALFRGRTGWAWLGWWSLLLWSVLLALTGEGATARQGDYWISKVMVSLLGDLSGTARAFDDWSYWHLAGQDQWMMMHAMLAAMLLVFGCGVLGAAWRRVVPRLAALSWPEWLGLAALAVAIVWLLALAMAGPSPLDNPDNALPANLKIVPNTIMPDWYLAPWLSLARSGWSRPVATTIVWAALLGPSLVASLPLRRGGTVLRIALVYATGLLVAAWIELAILGRQPLGARSLGPVELLQLRALATWYFAYFLLALPGLALLAGGWRHKVAHPTPPAAETAASS</sequence>
<evidence type="ECO:0000256" key="4">
    <source>
        <dbReference type="ARBA" id="ARBA00022692"/>
    </source>
</evidence>
<keyword evidence="9 10" id="KW-0472">Membrane</keyword>
<evidence type="ECO:0000256" key="1">
    <source>
        <dbReference type="ARBA" id="ARBA00004141"/>
    </source>
</evidence>
<keyword evidence="7 10" id="KW-1133">Transmembrane helix</keyword>
<dbReference type="PROSITE" id="PS51003">
    <property type="entry name" value="CYTB_CTER"/>
    <property type="match status" value="1"/>
</dbReference>
<evidence type="ECO:0000313" key="14">
    <source>
        <dbReference type="Proteomes" id="UP001242480"/>
    </source>
</evidence>